<keyword evidence="4" id="KW-1185">Reference proteome</keyword>
<accession>A0AAV7SLT6</accession>
<sequence length="383" mass="41389">MVEEIVRVEPQLFGSQVQHTSIARKMELWRRIVNGVNAVGEHPRNREDIRKRWNDLRGKVRSTVSRHNIGVQRTGGGPPPPPQQLTTWEDQVLTIMHPEGLGGVGGGMETGSRRTVTTPEGPDISTPLTEEAHSDNSNSALLEPDDQPGPSWASGQSVPLAQAQPNTDLPPSGNTSTAPTQRAQTSVPRTGQSAVCPPLQGTQDNPPPQQKQGPGGSGSGHTVQGTEAQEHRGTGRAAVRQGADRPREPTLHEALSSIMGAYHHSQETTTVLVKFQETQRLQEEQYLGFREELRTISSALGTIVGVLKDIQQTLRDTVVLQGAPDTSQDDDLPTTSAGTSGQDTPPQDHHTSTPPPADGQPPRKRSLRSRNRTEQDGKTPARK</sequence>
<feature type="compositionally biased region" description="Polar residues" evidence="1">
    <location>
        <begin position="153"/>
        <end position="193"/>
    </location>
</feature>
<feature type="region of interest" description="Disordered" evidence="1">
    <location>
        <begin position="321"/>
        <end position="383"/>
    </location>
</feature>
<dbReference type="EMBL" id="JANPWB010000008">
    <property type="protein sequence ID" value="KAJ1165064.1"/>
    <property type="molecule type" value="Genomic_DNA"/>
</dbReference>
<dbReference type="GO" id="GO:0005634">
    <property type="term" value="C:nucleus"/>
    <property type="evidence" value="ECO:0007669"/>
    <property type="project" value="TreeGrafter"/>
</dbReference>
<dbReference type="PANTHER" id="PTHR23098">
    <property type="entry name" value="AGAP001331-PA-RELATED"/>
    <property type="match status" value="1"/>
</dbReference>
<evidence type="ECO:0000313" key="4">
    <source>
        <dbReference type="Proteomes" id="UP001066276"/>
    </source>
</evidence>
<dbReference type="Proteomes" id="UP001066276">
    <property type="component" value="Chromosome 4_2"/>
</dbReference>
<dbReference type="AlphaFoldDB" id="A0AAV7SLT6"/>
<evidence type="ECO:0000313" key="3">
    <source>
        <dbReference type="EMBL" id="KAJ1165064.1"/>
    </source>
</evidence>
<proteinExistence type="predicted"/>
<reference evidence="3" key="1">
    <citation type="journal article" date="2022" name="bioRxiv">
        <title>Sequencing and chromosome-scale assembly of the giantPleurodeles waltlgenome.</title>
        <authorList>
            <person name="Brown T."/>
            <person name="Elewa A."/>
            <person name="Iarovenko S."/>
            <person name="Subramanian E."/>
            <person name="Araus A.J."/>
            <person name="Petzold A."/>
            <person name="Susuki M."/>
            <person name="Suzuki K.-i.T."/>
            <person name="Hayashi T."/>
            <person name="Toyoda A."/>
            <person name="Oliveira C."/>
            <person name="Osipova E."/>
            <person name="Leigh N.D."/>
            <person name="Simon A."/>
            <person name="Yun M.H."/>
        </authorList>
    </citation>
    <scope>NUCLEOTIDE SEQUENCE</scope>
    <source>
        <strain evidence="3">20211129_DDA</strain>
        <tissue evidence="3">Liver</tissue>
    </source>
</reference>
<feature type="compositionally biased region" description="Gly residues" evidence="1">
    <location>
        <begin position="100"/>
        <end position="109"/>
    </location>
</feature>
<evidence type="ECO:0000259" key="2">
    <source>
        <dbReference type="Pfam" id="PF13873"/>
    </source>
</evidence>
<evidence type="ECO:0000256" key="1">
    <source>
        <dbReference type="SAM" id="MobiDB-lite"/>
    </source>
</evidence>
<feature type="compositionally biased region" description="Polar residues" evidence="1">
    <location>
        <begin position="333"/>
        <end position="345"/>
    </location>
</feature>
<feature type="compositionally biased region" description="Basic and acidic residues" evidence="1">
    <location>
        <begin position="371"/>
        <end position="383"/>
    </location>
</feature>
<dbReference type="Pfam" id="PF13873">
    <property type="entry name" value="Myb_DNA-bind_5"/>
    <property type="match status" value="1"/>
</dbReference>
<feature type="region of interest" description="Disordered" evidence="1">
    <location>
        <begin position="97"/>
        <end position="247"/>
    </location>
</feature>
<dbReference type="InterPro" id="IPR028002">
    <property type="entry name" value="Myb_DNA-bind_5"/>
</dbReference>
<name>A0AAV7SLT6_PLEWA</name>
<comment type="caution">
    <text evidence="3">The sequence shown here is derived from an EMBL/GenBank/DDBJ whole genome shotgun (WGS) entry which is preliminary data.</text>
</comment>
<protein>
    <recommendedName>
        <fullName evidence="2">Myb/SANT-like DNA-binding domain-containing protein</fullName>
    </recommendedName>
</protein>
<organism evidence="3 4">
    <name type="scientific">Pleurodeles waltl</name>
    <name type="common">Iberian ribbed newt</name>
    <dbReference type="NCBI Taxonomy" id="8319"/>
    <lineage>
        <taxon>Eukaryota</taxon>
        <taxon>Metazoa</taxon>
        <taxon>Chordata</taxon>
        <taxon>Craniata</taxon>
        <taxon>Vertebrata</taxon>
        <taxon>Euteleostomi</taxon>
        <taxon>Amphibia</taxon>
        <taxon>Batrachia</taxon>
        <taxon>Caudata</taxon>
        <taxon>Salamandroidea</taxon>
        <taxon>Salamandridae</taxon>
        <taxon>Pleurodelinae</taxon>
        <taxon>Pleurodeles</taxon>
    </lineage>
</organism>
<dbReference type="PANTHER" id="PTHR23098:SF23">
    <property type="entry name" value="MYB-RELATED TRANSCRIPTION FACTOR, PARTNER OF PROFILIN-LIKE ISOFORM X2-RELATED"/>
    <property type="match status" value="1"/>
</dbReference>
<gene>
    <name evidence="3" type="ORF">NDU88_005494</name>
</gene>
<feature type="domain" description="Myb/SANT-like DNA-binding" evidence="2">
    <location>
        <begin position="2"/>
        <end position="64"/>
    </location>
</feature>
<feature type="region of interest" description="Disordered" evidence="1">
    <location>
        <begin position="67"/>
        <end position="86"/>
    </location>
</feature>